<gene>
    <name evidence="3" type="ORF">MQE36_13285</name>
</gene>
<feature type="transmembrane region" description="Helical" evidence="1">
    <location>
        <begin position="73"/>
        <end position="91"/>
    </location>
</feature>
<keyword evidence="1" id="KW-0812">Transmembrane</keyword>
<keyword evidence="1" id="KW-1133">Transmembrane helix</keyword>
<dbReference type="Gene3D" id="3.30.565.10">
    <property type="entry name" value="Histidine kinase-like ATPase, C-terminal domain"/>
    <property type="match status" value="1"/>
</dbReference>
<feature type="transmembrane region" description="Helical" evidence="1">
    <location>
        <begin position="119"/>
        <end position="139"/>
    </location>
</feature>
<accession>A0ABY3YJM7</accession>
<dbReference type="RefSeq" id="WP_242936464.1">
    <property type="nucleotide sequence ID" value="NZ_CP094326.1"/>
</dbReference>
<organism evidence="3 4">
    <name type="scientific">Zhouia spongiae</name>
    <dbReference type="NCBI Taxonomy" id="2202721"/>
    <lineage>
        <taxon>Bacteria</taxon>
        <taxon>Pseudomonadati</taxon>
        <taxon>Bacteroidota</taxon>
        <taxon>Flavobacteriia</taxon>
        <taxon>Flavobacteriales</taxon>
        <taxon>Flavobacteriaceae</taxon>
        <taxon>Zhouia</taxon>
    </lineage>
</organism>
<dbReference type="Proteomes" id="UP000829476">
    <property type="component" value="Chromosome"/>
</dbReference>
<evidence type="ECO:0000313" key="4">
    <source>
        <dbReference type="Proteomes" id="UP000829476"/>
    </source>
</evidence>
<dbReference type="GO" id="GO:0016301">
    <property type="term" value="F:kinase activity"/>
    <property type="evidence" value="ECO:0007669"/>
    <property type="project" value="UniProtKB-KW"/>
</dbReference>
<evidence type="ECO:0000259" key="2">
    <source>
        <dbReference type="Pfam" id="PF06580"/>
    </source>
</evidence>
<sequence length="339" mass="39813">MTKKQRIILYGICIFLFLFGFEIINNLGFGKSIQWDQLLNYYQLTSFVYITLTFWLSYLLWNKVWPNRRLMRIIGTVIALYIFFIGFRYILEEIISPLLVGHGNYSEGVTFRYYLTDNLYYASIYIGIGFLLFLLDYQIRIQKEKSEMEAAARRAELDFLRLQISPHFLFNALNSIYALAYKQSEKTPKALLQLSDLLRYVLYEKTNKVPLEKEWEMLQHFIALQSLRLGNKLQAKIEKHGNLNAFDIPPYLLISFAENAFKHGKLTSVENPFKISLRANNHVLCFISENKVGIKNKDDQKGIGLDNLRKRLELLYPDQHKLSVENTNDIFKVTLTLQQ</sequence>
<dbReference type="PANTHER" id="PTHR34220">
    <property type="entry name" value="SENSOR HISTIDINE KINASE YPDA"/>
    <property type="match status" value="1"/>
</dbReference>
<keyword evidence="3" id="KW-0418">Kinase</keyword>
<keyword evidence="4" id="KW-1185">Reference proteome</keyword>
<feature type="transmembrane region" description="Helical" evidence="1">
    <location>
        <begin position="7"/>
        <end position="29"/>
    </location>
</feature>
<dbReference type="InterPro" id="IPR050640">
    <property type="entry name" value="Bact_2-comp_sensor_kinase"/>
</dbReference>
<feature type="domain" description="Signal transduction histidine kinase internal region" evidence="2">
    <location>
        <begin position="155"/>
        <end position="233"/>
    </location>
</feature>
<dbReference type="PANTHER" id="PTHR34220:SF7">
    <property type="entry name" value="SENSOR HISTIDINE KINASE YPDA"/>
    <property type="match status" value="1"/>
</dbReference>
<keyword evidence="3" id="KW-0808">Transferase</keyword>
<name>A0ABY3YJM7_9FLAO</name>
<reference evidence="3 4" key="1">
    <citation type="journal article" date="2018" name="Int. J. Syst. Evol. Microbiol.">
        <title>Zhouia spongiae sp. nov., isolated from a marine sponge.</title>
        <authorList>
            <person name="Zhuang L."/>
            <person name="Lin B."/>
            <person name="Qin F."/>
            <person name="Luo L."/>
        </authorList>
    </citation>
    <scope>NUCLEOTIDE SEQUENCE [LARGE SCALE GENOMIC DNA]</scope>
    <source>
        <strain evidence="3 4">HN-Y44</strain>
    </source>
</reference>
<evidence type="ECO:0000313" key="3">
    <source>
        <dbReference type="EMBL" id="UNY98054.1"/>
    </source>
</evidence>
<dbReference type="Pfam" id="PF06580">
    <property type="entry name" value="His_kinase"/>
    <property type="match status" value="1"/>
</dbReference>
<dbReference type="InterPro" id="IPR036890">
    <property type="entry name" value="HATPase_C_sf"/>
</dbReference>
<keyword evidence="1" id="KW-0472">Membrane</keyword>
<dbReference type="EMBL" id="CP094326">
    <property type="protein sequence ID" value="UNY98054.1"/>
    <property type="molecule type" value="Genomic_DNA"/>
</dbReference>
<feature type="transmembrane region" description="Helical" evidence="1">
    <location>
        <begin position="41"/>
        <end position="61"/>
    </location>
</feature>
<protein>
    <submittedName>
        <fullName evidence="3">Histidine kinase</fullName>
    </submittedName>
</protein>
<dbReference type="InterPro" id="IPR010559">
    <property type="entry name" value="Sig_transdc_His_kin_internal"/>
</dbReference>
<evidence type="ECO:0000256" key="1">
    <source>
        <dbReference type="SAM" id="Phobius"/>
    </source>
</evidence>
<proteinExistence type="predicted"/>